<evidence type="ECO:0000313" key="3">
    <source>
        <dbReference type="Proteomes" id="UP000051655"/>
    </source>
</evidence>
<evidence type="ECO:0000313" key="2">
    <source>
        <dbReference type="EMBL" id="KRN75557.1"/>
    </source>
</evidence>
<dbReference type="PATRIC" id="fig|1616.3.peg.41"/>
<name>A0A0R2JJV3_9LACO</name>
<organism evidence="2 3">
    <name type="scientific">Weissella kandleri</name>
    <dbReference type="NCBI Taxonomy" id="1616"/>
    <lineage>
        <taxon>Bacteria</taxon>
        <taxon>Bacillati</taxon>
        <taxon>Bacillota</taxon>
        <taxon>Bacilli</taxon>
        <taxon>Lactobacillales</taxon>
        <taxon>Lactobacillaceae</taxon>
        <taxon>Weissella</taxon>
    </lineage>
</organism>
<proteinExistence type="predicted"/>
<dbReference type="Proteomes" id="UP000051655">
    <property type="component" value="Unassembled WGS sequence"/>
</dbReference>
<dbReference type="EMBL" id="JQBP01000001">
    <property type="protein sequence ID" value="KRN75557.1"/>
    <property type="molecule type" value="Genomic_DNA"/>
</dbReference>
<comment type="caution">
    <text evidence="2">The sequence shown here is derived from an EMBL/GenBank/DDBJ whole genome shotgun (WGS) entry which is preliminary data.</text>
</comment>
<sequence length="248" mass="26891">MKNTKRTGITLIAILVVIGAIALFGQHIAAQRQHQAQQTSKAASQRSNSQKAASSSSKKAAIASAINDPNATAVASSTSQTLIQNTNYSDKLQQMLTTNKIDIRLQTILIKDETATVIFQDNQKQDDTQTYLNSYAKATAVALAATTNQTDKISTVRVARQLSLKNGSQFGVATLWTGDQLANHQQENIKDVTADHLLAQASRYALNGSIWDSLSQPQKNAYQSHITGGQNADNDDFNTWINNSTAKK</sequence>
<protein>
    <submittedName>
        <fullName evidence="2">Uncharacterized protein</fullName>
    </submittedName>
</protein>
<feature type="region of interest" description="Disordered" evidence="1">
    <location>
        <begin position="35"/>
        <end position="55"/>
    </location>
</feature>
<accession>A0A0R2JJV3</accession>
<reference evidence="2 3" key="1">
    <citation type="journal article" date="2015" name="Genome Announc.">
        <title>Expanding the biotechnology potential of lactobacilli through comparative genomics of 213 strains and associated genera.</title>
        <authorList>
            <person name="Sun Z."/>
            <person name="Harris H.M."/>
            <person name="McCann A."/>
            <person name="Guo C."/>
            <person name="Argimon S."/>
            <person name="Zhang W."/>
            <person name="Yang X."/>
            <person name="Jeffery I.B."/>
            <person name="Cooney J.C."/>
            <person name="Kagawa T.F."/>
            <person name="Liu W."/>
            <person name="Song Y."/>
            <person name="Salvetti E."/>
            <person name="Wrobel A."/>
            <person name="Rasinkangas P."/>
            <person name="Parkhill J."/>
            <person name="Rea M.C."/>
            <person name="O'Sullivan O."/>
            <person name="Ritari J."/>
            <person name="Douillard F.P."/>
            <person name="Paul Ross R."/>
            <person name="Yang R."/>
            <person name="Briner A.E."/>
            <person name="Felis G.E."/>
            <person name="de Vos W.M."/>
            <person name="Barrangou R."/>
            <person name="Klaenhammer T.R."/>
            <person name="Caufield P.W."/>
            <person name="Cui Y."/>
            <person name="Zhang H."/>
            <person name="O'Toole P.W."/>
        </authorList>
    </citation>
    <scope>NUCLEOTIDE SEQUENCE [LARGE SCALE GENOMIC DNA]</scope>
    <source>
        <strain evidence="2 3">DSM 20593</strain>
    </source>
</reference>
<dbReference type="RefSeq" id="WP_057753212.1">
    <property type="nucleotide sequence ID" value="NZ_JQBP01000001.1"/>
</dbReference>
<dbReference type="AlphaFoldDB" id="A0A0R2JJV3"/>
<evidence type="ECO:0000256" key="1">
    <source>
        <dbReference type="SAM" id="MobiDB-lite"/>
    </source>
</evidence>
<dbReference type="OrthoDB" id="2149825at2"/>
<gene>
    <name evidence="2" type="ORF">IV73_GL000041</name>
</gene>
<keyword evidence="3" id="KW-1185">Reference proteome</keyword>